<feature type="compositionally biased region" description="Basic residues" evidence="1">
    <location>
        <begin position="206"/>
        <end position="227"/>
    </location>
</feature>
<proteinExistence type="predicted"/>
<sequence length="298" mass="32623">MQFTQDLAMLDSMSPEELAVAAFVKRSGRESSLRGHRARYGGEFVDSNEQWVEPDSKASLIRSQFKWIQDYSDAPIEIKNKITAALTPAISGSSNYHGVNLHPSGKYRASSGNLLKGGYFVLQADAAYGADLLRKRRKTALRTYQAVSKGFNFATKEDYASARAIEIESRSLNESDDGIGSIEIMITKLEERVEKTCATTKEPATKKKATTKKKTAPKKKATAKKATAKKAAAKKAAAKKAATKKAAVKNSNDSDEDIVDCLEAIREDGSKCKVHIKVAIEALCPDGPIRKVRVKLDY</sequence>
<reference evidence="2 3" key="1">
    <citation type="submission" date="2024-10" db="EMBL/GenBank/DDBJ databases">
        <title>Updated reference genomes for cyclostephanoid diatoms.</title>
        <authorList>
            <person name="Roberts W.R."/>
            <person name="Alverson A.J."/>
        </authorList>
    </citation>
    <scope>NUCLEOTIDE SEQUENCE [LARGE SCALE GENOMIC DNA]</scope>
    <source>
        <strain evidence="2 3">AJA010-31</strain>
    </source>
</reference>
<protein>
    <submittedName>
        <fullName evidence="2">Uncharacterized protein</fullName>
    </submittedName>
</protein>
<comment type="caution">
    <text evidence="2">The sequence shown here is derived from an EMBL/GenBank/DDBJ whole genome shotgun (WGS) entry which is preliminary data.</text>
</comment>
<evidence type="ECO:0000256" key="1">
    <source>
        <dbReference type="SAM" id="MobiDB-lite"/>
    </source>
</evidence>
<accession>A0ABD3NTM8</accession>
<keyword evidence="3" id="KW-1185">Reference proteome</keyword>
<evidence type="ECO:0000313" key="2">
    <source>
        <dbReference type="EMBL" id="KAL3778627.1"/>
    </source>
</evidence>
<gene>
    <name evidence="2" type="ORF">ACHAWO_007432</name>
</gene>
<dbReference type="AlphaFoldDB" id="A0ABD3NTM8"/>
<evidence type="ECO:0000313" key="3">
    <source>
        <dbReference type="Proteomes" id="UP001530400"/>
    </source>
</evidence>
<feature type="region of interest" description="Disordered" evidence="1">
    <location>
        <begin position="199"/>
        <end position="227"/>
    </location>
</feature>
<organism evidence="2 3">
    <name type="scientific">Cyclotella atomus</name>
    <dbReference type="NCBI Taxonomy" id="382360"/>
    <lineage>
        <taxon>Eukaryota</taxon>
        <taxon>Sar</taxon>
        <taxon>Stramenopiles</taxon>
        <taxon>Ochrophyta</taxon>
        <taxon>Bacillariophyta</taxon>
        <taxon>Coscinodiscophyceae</taxon>
        <taxon>Thalassiosirophycidae</taxon>
        <taxon>Stephanodiscales</taxon>
        <taxon>Stephanodiscaceae</taxon>
        <taxon>Cyclotella</taxon>
    </lineage>
</organism>
<dbReference type="EMBL" id="JALLPJ020000977">
    <property type="protein sequence ID" value="KAL3778627.1"/>
    <property type="molecule type" value="Genomic_DNA"/>
</dbReference>
<name>A0ABD3NTM8_9STRA</name>
<dbReference type="Proteomes" id="UP001530400">
    <property type="component" value="Unassembled WGS sequence"/>
</dbReference>